<name>A0ACB6Q9H0_9PLEO</name>
<evidence type="ECO:0000313" key="1">
    <source>
        <dbReference type="EMBL" id="KAF2462801.1"/>
    </source>
</evidence>
<protein>
    <submittedName>
        <fullName evidence="1">Uncharacterized protein</fullName>
    </submittedName>
</protein>
<accession>A0ACB6Q9H0</accession>
<gene>
    <name evidence="1" type="ORF">BDR25DRAFT_363543</name>
</gene>
<sequence length="166" mass="17677">MRCVVQGCDTLYSDLIALLRKPGASSISEGGGILHAELGNPGMADHSSDIPEETVAGQVVSYLKMKSDTMGPSRRRVEAIVTGVNAHRGRLAAASSAEVGLEGNHINPKAAHYDGLDFLIMRDLALKLGASSKVENFMDERMRHLNPYQNDSALPGVGPHNGIVSE</sequence>
<organism evidence="1 2">
    <name type="scientific">Lindgomyces ingoldianus</name>
    <dbReference type="NCBI Taxonomy" id="673940"/>
    <lineage>
        <taxon>Eukaryota</taxon>
        <taxon>Fungi</taxon>
        <taxon>Dikarya</taxon>
        <taxon>Ascomycota</taxon>
        <taxon>Pezizomycotina</taxon>
        <taxon>Dothideomycetes</taxon>
        <taxon>Pleosporomycetidae</taxon>
        <taxon>Pleosporales</taxon>
        <taxon>Lindgomycetaceae</taxon>
        <taxon>Lindgomyces</taxon>
    </lineage>
</organism>
<keyword evidence="2" id="KW-1185">Reference proteome</keyword>
<dbReference type="EMBL" id="MU003562">
    <property type="protein sequence ID" value="KAF2462801.1"/>
    <property type="molecule type" value="Genomic_DNA"/>
</dbReference>
<dbReference type="Proteomes" id="UP000799755">
    <property type="component" value="Unassembled WGS sequence"/>
</dbReference>
<proteinExistence type="predicted"/>
<evidence type="ECO:0000313" key="2">
    <source>
        <dbReference type="Proteomes" id="UP000799755"/>
    </source>
</evidence>
<reference evidence="1" key="1">
    <citation type="journal article" date="2020" name="Stud. Mycol.">
        <title>101 Dothideomycetes genomes: a test case for predicting lifestyles and emergence of pathogens.</title>
        <authorList>
            <person name="Haridas S."/>
            <person name="Albert R."/>
            <person name="Binder M."/>
            <person name="Bloem J."/>
            <person name="Labutti K."/>
            <person name="Salamov A."/>
            <person name="Andreopoulos B."/>
            <person name="Baker S."/>
            <person name="Barry K."/>
            <person name="Bills G."/>
            <person name="Bluhm B."/>
            <person name="Cannon C."/>
            <person name="Castanera R."/>
            <person name="Culley D."/>
            <person name="Daum C."/>
            <person name="Ezra D."/>
            <person name="Gonzalez J."/>
            <person name="Henrissat B."/>
            <person name="Kuo A."/>
            <person name="Liang C."/>
            <person name="Lipzen A."/>
            <person name="Lutzoni F."/>
            <person name="Magnuson J."/>
            <person name="Mondo S."/>
            <person name="Nolan M."/>
            <person name="Ohm R."/>
            <person name="Pangilinan J."/>
            <person name="Park H.-J."/>
            <person name="Ramirez L."/>
            <person name="Alfaro M."/>
            <person name="Sun H."/>
            <person name="Tritt A."/>
            <person name="Yoshinaga Y."/>
            <person name="Zwiers L.-H."/>
            <person name="Turgeon B."/>
            <person name="Goodwin S."/>
            <person name="Spatafora J."/>
            <person name="Crous P."/>
            <person name="Grigoriev I."/>
        </authorList>
    </citation>
    <scope>NUCLEOTIDE SEQUENCE</scope>
    <source>
        <strain evidence="1">ATCC 200398</strain>
    </source>
</reference>
<comment type="caution">
    <text evidence="1">The sequence shown here is derived from an EMBL/GenBank/DDBJ whole genome shotgun (WGS) entry which is preliminary data.</text>
</comment>